<dbReference type="RefSeq" id="WP_173201101.1">
    <property type="nucleotide sequence ID" value="NZ_JABFCX010000003.1"/>
</dbReference>
<feature type="transmembrane region" description="Helical" evidence="5">
    <location>
        <begin position="190"/>
        <end position="209"/>
    </location>
</feature>
<name>A0A7Y3W6H7_9PROT</name>
<organism evidence="6 7">
    <name type="scientific">Parvularcula mediterranea</name>
    <dbReference type="NCBI Taxonomy" id="2732508"/>
    <lineage>
        <taxon>Bacteria</taxon>
        <taxon>Pseudomonadati</taxon>
        <taxon>Pseudomonadota</taxon>
        <taxon>Alphaproteobacteria</taxon>
        <taxon>Parvularculales</taxon>
        <taxon>Parvularculaceae</taxon>
        <taxon>Parvularcula</taxon>
    </lineage>
</organism>
<feature type="transmembrane region" description="Helical" evidence="5">
    <location>
        <begin position="163"/>
        <end position="184"/>
    </location>
</feature>
<keyword evidence="7" id="KW-1185">Reference proteome</keyword>
<dbReference type="GO" id="GO:0030026">
    <property type="term" value="P:intracellular manganese ion homeostasis"/>
    <property type="evidence" value="ECO:0007669"/>
    <property type="project" value="InterPro"/>
</dbReference>
<evidence type="ECO:0000313" key="7">
    <source>
        <dbReference type="Proteomes" id="UP000536835"/>
    </source>
</evidence>
<keyword evidence="2 5" id="KW-0812">Transmembrane</keyword>
<evidence type="ECO:0000313" key="6">
    <source>
        <dbReference type="EMBL" id="NNU17558.1"/>
    </source>
</evidence>
<keyword evidence="3 5" id="KW-1133">Transmembrane helix</keyword>
<comment type="caution">
    <text evidence="6">The sequence shown here is derived from an EMBL/GenBank/DDBJ whole genome shotgun (WGS) entry which is preliminary data.</text>
</comment>
<evidence type="ECO:0000256" key="2">
    <source>
        <dbReference type="ARBA" id="ARBA00022692"/>
    </source>
</evidence>
<dbReference type="EMBL" id="JABFCX010000003">
    <property type="protein sequence ID" value="NNU17558.1"/>
    <property type="molecule type" value="Genomic_DNA"/>
</dbReference>
<dbReference type="Pfam" id="PF01988">
    <property type="entry name" value="VIT1"/>
    <property type="match status" value="1"/>
</dbReference>
<sequence length="246" mass="25995">MNGPTSEPLEHEHTTAAIRKRIGNAGRGGLLRDWVLGGIDGAVTTFAIVAGVAGAGLAPSVVLILGCANLIADGFSMAAGNYSGVKAENDERSRLRAMELRHIRQVPEGERAEVREIFRRKGFEGPDLDRAVEVISSDNDRWAAFMLTEELGLSPVARSAPTAALATFTAFLICGAVPLLPFALGFSRSFTVAAFATAAVFFLIGAAKARWSLRAWWVSGLETLAIGSLAAGAAFLVGDVLEKLVR</sequence>
<feature type="transmembrane region" description="Helical" evidence="5">
    <location>
        <begin position="46"/>
        <end position="72"/>
    </location>
</feature>
<reference evidence="6 7" key="1">
    <citation type="submission" date="2020-05" db="EMBL/GenBank/DDBJ databases">
        <title>Parvularcula mediterraneae sp. nov., isolated from polypropylene straw from shallow seawater of the seashore of Laganas in Zakynthos island, Greece.</title>
        <authorList>
            <person name="Szabo I."/>
            <person name="Al-Omari J."/>
            <person name="Rado J."/>
            <person name="Szerdahelyi G.S."/>
        </authorList>
    </citation>
    <scope>NUCLEOTIDE SEQUENCE [LARGE SCALE GENOMIC DNA]</scope>
    <source>
        <strain evidence="6 7">ZS-1/3</strain>
    </source>
</reference>
<proteinExistence type="predicted"/>
<comment type="subcellular location">
    <subcellularLocation>
        <location evidence="1">Endomembrane system</location>
        <topology evidence="1">Multi-pass membrane protein</topology>
    </subcellularLocation>
</comment>
<feature type="transmembrane region" description="Helical" evidence="5">
    <location>
        <begin position="216"/>
        <end position="237"/>
    </location>
</feature>
<evidence type="ECO:0000256" key="1">
    <source>
        <dbReference type="ARBA" id="ARBA00004127"/>
    </source>
</evidence>
<accession>A0A7Y3W6H7</accession>
<gene>
    <name evidence="6" type="ORF">HK107_14600</name>
</gene>
<evidence type="ECO:0008006" key="8">
    <source>
        <dbReference type="Google" id="ProtNLM"/>
    </source>
</evidence>
<dbReference type="GO" id="GO:0005384">
    <property type="term" value="F:manganese ion transmembrane transporter activity"/>
    <property type="evidence" value="ECO:0007669"/>
    <property type="project" value="InterPro"/>
</dbReference>
<keyword evidence="4 5" id="KW-0472">Membrane</keyword>
<dbReference type="GO" id="GO:0012505">
    <property type="term" value="C:endomembrane system"/>
    <property type="evidence" value="ECO:0007669"/>
    <property type="project" value="UniProtKB-SubCell"/>
</dbReference>
<evidence type="ECO:0000256" key="4">
    <source>
        <dbReference type="ARBA" id="ARBA00023136"/>
    </source>
</evidence>
<evidence type="ECO:0000256" key="5">
    <source>
        <dbReference type="SAM" id="Phobius"/>
    </source>
</evidence>
<evidence type="ECO:0000256" key="3">
    <source>
        <dbReference type="ARBA" id="ARBA00022989"/>
    </source>
</evidence>
<dbReference type="AlphaFoldDB" id="A0A7Y3W6H7"/>
<protein>
    <recommendedName>
        <fullName evidence="8">VIT family protein</fullName>
    </recommendedName>
</protein>
<dbReference type="Proteomes" id="UP000536835">
    <property type="component" value="Unassembled WGS sequence"/>
</dbReference>
<dbReference type="InterPro" id="IPR008217">
    <property type="entry name" value="Ccc1_fam"/>
</dbReference>
<dbReference type="PANTHER" id="PTHR31851">
    <property type="entry name" value="FE(2+)/MN(2+) TRANSPORTER PCL1"/>
    <property type="match status" value="1"/>
</dbReference>